<dbReference type="EMBL" id="JAKJHZ010000003">
    <property type="protein sequence ID" value="MCF6376704.1"/>
    <property type="molecule type" value="Genomic_DNA"/>
</dbReference>
<evidence type="ECO:0000313" key="2">
    <source>
        <dbReference type="EMBL" id="MCF6376704.1"/>
    </source>
</evidence>
<gene>
    <name evidence="2" type="ORF">L2K70_03730</name>
</gene>
<name>A0ABS9H895_9ACTN</name>
<proteinExistence type="predicted"/>
<dbReference type="Proteomes" id="UP001201161">
    <property type="component" value="Unassembled WGS sequence"/>
</dbReference>
<dbReference type="Pfam" id="PF21880">
    <property type="entry name" value="DUF6916"/>
    <property type="match status" value="1"/>
</dbReference>
<sequence>MTRIEWLTHEHFAPLVGQDVEVDAGAAGTLTMRLAEATASEVPGGPGPDGQQRVQFSLVFLGPHDAPLPQATYVVTHQAVGEQEIFLVPIGRDADGVRYEAAFA</sequence>
<organism evidence="2 3">
    <name type="scientific">Nocardioides potassii</name>
    <dbReference type="NCBI Taxonomy" id="2911371"/>
    <lineage>
        <taxon>Bacteria</taxon>
        <taxon>Bacillati</taxon>
        <taxon>Actinomycetota</taxon>
        <taxon>Actinomycetes</taxon>
        <taxon>Propionibacteriales</taxon>
        <taxon>Nocardioidaceae</taxon>
        <taxon>Nocardioides</taxon>
    </lineage>
</organism>
<comment type="caution">
    <text evidence="2">The sequence shown here is derived from an EMBL/GenBank/DDBJ whole genome shotgun (WGS) entry which is preliminary data.</text>
</comment>
<evidence type="ECO:0000259" key="1">
    <source>
        <dbReference type="Pfam" id="PF21880"/>
    </source>
</evidence>
<feature type="domain" description="DUF6916" evidence="1">
    <location>
        <begin position="7"/>
        <end position="103"/>
    </location>
</feature>
<reference evidence="2 3" key="1">
    <citation type="submission" date="2022-01" db="EMBL/GenBank/DDBJ databases">
        <title>Nocardioides sp. nov., an actinomycete isolated from mining soil.</title>
        <authorList>
            <person name="Liu L."/>
        </authorList>
    </citation>
    <scope>NUCLEOTIDE SEQUENCE [LARGE SCALE GENOMIC DNA]</scope>
    <source>
        <strain evidence="2 3">KLBMP 9356</strain>
    </source>
</reference>
<keyword evidence="3" id="KW-1185">Reference proteome</keyword>
<accession>A0ABS9H895</accession>
<dbReference type="InterPro" id="IPR054209">
    <property type="entry name" value="DUF6916"/>
</dbReference>
<evidence type="ECO:0000313" key="3">
    <source>
        <dbReference type="Proteomes" id="UP001201161"/>
    </source>
</evidence>
<dbReference type="RefSeq" id="WP_236399170.1">
    <property type="nucleotide sequence ID" value="NZ_JAKJHZ010000003.1"/>
</dbReference>
<protein>
    <recommendedName>
        <fullName evidence="1">DUF6916 domain-containing protein</fullName>
    </recommendedName>
</protein>